<dbReference type="GO" id="GO:0008528">
    <property type="term" value="F:G protein-coupled peptide receptor activity"/>
    <property type="evidence" value="ECO:0007669"/>
    <property type="project" value="InterPro"/>
</dbReference>
<feature type="transmembrane region" description="Helical" evidence="6">
    <location>
        <begin position="61"/>
        <end position="82"/>
    </location>
</feature>
<keyword evidence="3 6" id="KW-0812">Transmembrane</keyword>
<dbReference type="PANTHER" id="PTHR46273:SF4">
    <property type="entry name" value="AT19640P"/>
    <property type="match status" value="1"/>
</dbReference>
<gene>
    <name evidence="8" type="ORF">CEUTPL_LOCUS8059</name>
</gene>
<evidence type="ECO:0000259" key="7">
    <source>
        <dbReference type="PROSITE" id="PS50262"/>
    </source>
</evidence>
<comment type="similarity">
    <text evidence="2">Belongs to the G-protein coupled receptor 1 family.</text>
</comment>
<feature type="transmembrane region" description="Helical" evidence="6">
    <location>
        <begin position="149"/>
        <end position="167"/>
    </location>
</feature>
<dbReference type="AlphaFoldDB" id="A0A9N9QQ22"/>
<dbReference type="PRINTS" id="PR00237">
    <property type="entry name" value="GPCRRHODOPSN"/>
</dbReference>
<feature type="transmembrane region" description="Helical" evidence="6">
    <location>
        <begin position="324"/>
        <end position="344"/>
    </location>
</feature>
<dbReference type="SUPFAM" id="SSF81321">
    <property type="entry name" value="Family A G protein-coupled receptor-like"/>
    <property type="match status" value="1"/>
</dbReference>
<dbReference type="Gene3D" id="1.20.1070.10">
    <property type="entry name" value="Rhodopsin 7-helix transmembrane proteins"/>
    <property type="match status" value="1"/>
</dbReference>
<dbReference type="GO" id="GO:0005886">
    <property type="term" value="C:plasma membrane"/>
    <property type="evidence" value="ECO:0007669"/>
    <property type="project" value="TreeGrafter"/>
</dbReference>
<dbReference type="PANTHER" id="PTHR46273">
    <property type="entry name" value="MYOSUPPRESSIN RECEPTOR 1, ISOFORM B-RELATED"/>
    <property type="match status" value="1"/>
</dbReference>
<evidence type="ECO:0000256" key="4">
    <source>
        <dbReference type="ARBA" id="ARBA00022989"/>
    </source>
</evidence>
<organism evidence="8 9">
    <name type="scientific">Ceutorhynchus assimilis</name>
    <name type="common">cabbage seed weevil</name>
    <dbReference type="NCBI Taxonomy" id="467358"/>
    <lineage>
        <taxon>Eukaryota</taxon>
        <taxon>Metazoa</taxon>
        <taxon>Ecdysozoa</taxon>
        <taxon>Arthropoda</taxon>
        <taxon>Hexapoda</taxon>
        <taxon>Insecta</taxon>
        <taxon>Pterygota</taxon>
        <taxon>Neoptera</taxon>
        <taxon>Endopterygota</taxon>
        <taxon>Coleoptera</taxon>
        <taxon>Polyphaga</taxon>
        <taxon>Cucujiformia</taxon>
        <taxon>Curculionidae</taxon>
        <taxon>Ceutorhynchinae</taxon>
        <taxon>Ceutorhynchus</taxon>
    </lineage>
</organism>
<protein>
    <recommendedName>
        <fullName evidence="7">G-protein coupled receptors family 1 profile domain-containing protein</fullName>
    </recommendedName>
</protein>
<keyword evidence="5 6" id="KW-0472">Membrane</keyword>
<dbReference type="CDD" id="cd14978">
    <property type="entry name" value="7tmA_FMRFamide_R-like"/>
    <property type="match status" value="1"/>
</dbReference>
<evidence type="ECO:0000313" key="8">
    <source>
        <dbReference type="EMBL" id="CAG9767496.1"/>
    </source>
</evidence>
<evidence type="ECO:0000256" key="2">
    <source>
        <dbReference type="ARBA" id="ARBA00010663"/>
    </source>
</evidence>
<feature type="domain" description="G-protein coupled receptors family 1 profile" evidence="7">
    <location>
        <begin position="42"/>
        <end position="343"/>
    </location>
</feature>
<keyword evidence="4 6" id="KW-1133">Transmembrane helix</keyword>
<keyword evidence="9" id="KW-1185">Reference proteome</keyword>
<accession>A0A9N9QQ22</accession>
<dbReference type="OrthoDB" id="5864054at2759"/>
<dbReference type="PROSITE" id="PS50262">
    <property type="entry name" value="G_PROTEIN_RECEP_F1_2"/>
    <property type="match status" value="1"/>
</dbReference>
<feature type="transmembrane region" description="Helical" evidence="6">
    <location>
        <begin position="217"/>
        <end position="244"/>
    </location>
</feature>
<feature type="transmembrane region" description="Helical" evidence="6">
    <location>
        <begin position="287"/>
        <end position="312"/>
    </location>
</feature>
<evidence type="ECO:0000313" key="9">
    <source>
        <dbReference type="Proteomes" id="UP001152799"/>
    </source>
</evidence>
<dbReference type="EMBL" id="OU892280">
    <property type="protein sequence ID" value="CAG9767496.1"/>
    <property type="molecule type" value="Genomic_DNA"/>
</dbReference>
<dbReference type="InterPro" id="IPR000276">
    <property type="entry name" value="GPCR_Rhodpsn"/>
</dbReference>
<evidence type="ECO:0000256" key="5">
    <source>
        <dbReference type="ARBA" id="ARBA00023136"/>
    </source>
</evidence>
<evidence type="ECO:0000256" key="1">
    <source>
        <dbReference type="ARBA" id="ARBA00004370"/>
    </source>
</evidence>
<dbReference type="InterPro" id="IPR019427">
    <property type="entry name" value="7TM_GPCR_serpentine_rcpt_Srw"/>
</dbReference>
<reference evidence="8" key="1">
    <citation type="submission" date="2022-01" db="EMBL/GenBank/DDBJ databases">
        <authorList>
            <person name="King R."/>
        </authorList>
    </citation>
    <scope>NUCLEOTIDE SEQUENCE</scope>
</reference>
<evidence type="ECO:0000256" key="3">
    <source>
        <dbReference type="ARBA" id="ARBA00022692"/>
    </source>
</evidence>
<dbReference type="InterPro" id="IPR053219">
    <property type="entry name" value="GPCR_Dmsr-1"/>
</dbReference>
<feature type="transmembrane region" description="Helical" evidence="6">
    <location>
        <begin position="102"/>
        <end position="128"/>
    </location>
</feature>
<feature type="transmembrane region" description="Helical" evidence="6">
    <location>
        <begin position="27"/>
        <end position="49"/>
    </location>
</feature>
<dbReference type="InterPro" id="IPR017452">
    <property type="entry name" value="GPCR_Rhodpsn_7TM"/>
</dbReference>
<sequence length="390" mass="45458">MTDHSATMPNYTYCDLENFKRHYKENIHGYLSLTVCVLGSVANIFNICVLRTKQMRSPTNYILTGLAIADLLVMLQYIPFTIHRNLHNTPVYYTHFNYIWAVYYKFHSLFTLVLHFIACCLTIILAIWRYVYVSQIHASKICSDQRNTFIVIVITYIVCPLLCFPMFSTLEVTEYMQTCDMSGIIVLKEDRHKFNQSQLKNETIYILYPNDPWQLSIWVYSLVLKLLPCLLLSILSCKIIAALVDTKKRRTKLLNSCNPLEDMSRQRSKSNFIKLYKETQADRTTKMLLAVLILFLLTEFPQGILGQISAIYGDVFLQECYTALGEIMDIVALINSSINFILYCTMSRQFRVTFQEMFRLQKINTWLVIKRNNPKNSQEENGVDTKMSLI</sequence>
<dbReference type="Proteomes" id="UP001152799">
    <property type="component" value="Chromosome 4"/>
</dbReference>
<dbReference type="Pfam" id="PF10324">
    <property type="entry name" value="7TM_GPCR_Srw"/>
    <property type="match status" value="1"/>
</dbReference>
<name>A0A9N9QQ22_9CUCU</name>
<comment type="subcellular location">
    <subcellularLocation>
        <location evidence="1">Membrane</location>
    </subcellularLocation>
</comment>
<evidence type="ECO:0000256" key="6">
    <source>
        <dbReference type="SAM" id="Phobius"/>
    </source>
</evidence>
<proteinExistence type="inferred from homology"/>